<dbReference type="PANTHER" id="PTHR37845:SF1">
    <property type="entry name" value="SEQUENCE ORPHAN"/>
    <property type="match status" value="1"/>
</dbReference>
<dbReference type="GO" id="GO:0005739">
    <property type="term" value="C:mitochondrion"/>
    <property type="evidence" value="ECO:0007669"/>
    <property type="project" value="TreeGrafter"/>
</dbReference>
<dbReference type="Proteomes" id="UP001165065">
    <property type="component" value="Unassembled WGS sequence"/>
</dbReference>
<organism evidence="1 2">
    <name type="scientific">Triparma columacea</name>
    <dbReference type="NCBI Taxonomy" id="722753"/>
    <lineage>
        <taxon>Eukaryota</taxon>
        <taxon>Sar</taxon>
        <taxon>Stramenopiles</taxon>
        <taxon>Ochrophyta</taxon>
        <taxon>Bolidophyceae</taxon>
        <taxon>Parmales</taxon>
        <taxon>Triparmaceae</taxon>
        <taxon>Triparma</taxon>
    </lineage>
</organism>
<dbReference type="EMBL" id="BRYA01000353">
    <property type="protein sequence ID" value="GMI47664.1"/>
    <property type="molecule type" value="Genomic_DNA"/>
</dbReference>
<dbReference type="OrthoDB" id="275936at2759"/>
<accession>A0A9W7LEL5</accession>
<evidence type="ECO:0000313" key="2">
    <source>
        <dbReference type="Proteomes" id="UP001165065"/>
    </source>
</evidence>
<dbReference type="AlphaFoldDB" id="A0A9W7LEL5"/>
<proteinExistence type="predicted"/>
<reference evidence="2" key="1">
    <citation type="journal article" date="2023" name="Commun. Biol.">
        <title>Genome analysis of Parmales, the sister group of diatoms, reveals the evolutionary specialization of diatoms from phago-mixotrophs to photoautotrophs.</title>
        <authorList>
            <person name="Ban H."/>
            <person name="Sato S."/>
            <person name="Yoshikawa S."/>
            <person name="Yamada K."/>
            <person name="Nakamura Y."/>
            <person name="Ichinomiya M."/>
            <person name="Sato N."/>
            <person name="Blanc-Mathieu R."/>
            <person name="Endo H."/>
            <person name="Kuwata A."/>
            <person name="Ogata H."/>
        </authorList>
    </citation>
    <scope>NUCLEOTIDE SEQUENCE [LARGE SCALE GENOMIC DNA]</scope>
</reference>
<comment type="caution">
    <text evidence="1">The sequence shown here is derived from an EMBL/GenBank/DDBJ whole genome shotgun (WGS) entry which is preliminary data.</text>
</comment>
<name>A0A9W7LEL5_9STRA</name>
<evidence type="ECO:0000313" key="1">
    <source>
        <dbReference type="EMBL" id="GMI47664.1"/>
    </source>
</evidence>
<dbReference type="InterPro" id="IPR038781">
    <property type="entry name" value="C365.16-ike"/>
</dbReference>
<gene>
    <name evidence="1" type="ORF">TrCOL_g5443</name>
</gene>
<sequence>MVGEKTLTSPHLIPTPTDPLPLSEGSKLYGDVGRGIFAAGAVAVPLSLGVTVIDRSVTLFSNGKCPSLGKALANGARTVFRTPLVAFLGKDNRAVYGVYGATYMTKNVTTISCNDRGWDPKWPMFFCTSIVNGCLGIMKDKYLAKMFGSGSCNFPLASYASFLTRDAILIGVSFVVAPTLVPEVEAATGLSHTTADVVTQISVPACAQLLATPVHLAGLDFYNRPDVPIATRVKDAICNSRGPILARMFRQGYVFGFGSLCVKYFTNFLIDEAP</sequence>
<keyword evidence="2" id="KW-1185">Reference proteome</keyword>
<protein>
    <submittedName>
        <fullName evidence="1">Uncharacterized protein</fullName>
    </submittedName>
</protein>
<dbReference type="PANTHER" id="PTHR37845">
    <property type="entry name" value="SEQUENCE ORPHAN"/>
    <property type="match status" value="1"/>
</dbReference>